<evidence type="ECO:0000313" key="3">
    <source>
        <dbReference type="EMBL" id="EGX58435.1"/>
    </source>
</evidence>
<dbReference type="Gene3D" id="2.30.110.10">
    <property type="entry name" value="Electron Transport, Fmn-binding Protein, Chain A"/>
    <property type="match status" value="1"/>
</dbReference>
<keyword evidence="1" id="KW-0560">Oxidoreductase</keyword>
<gene>
    <name evidence="3" type="ORF">SZN_17727</name>
</gene>
<dbReference type="InterPro" id="IPR050268">
    <property type="entry name" value="NADH-dep_flavin_reductase"/>
</dbReference>
<dbReference type="AlphaFoldDB" id="G2GDG8"/>
<dbReference type="Proteomes" id="UP000004217">
    <property type="component" value="Unassembled WGS sequence"/>
</dbReference>
<dbReference type="GO" id="GO:0010181">
    <property type="term" value="F:FMN binding"/>
    <property type="evidence" value="ECO:0007669"/>
    <property type="project" value="InterPro"/>
</dbReference>
<dbReference type="EMBL" id="AGBF01000055">
    <property type="protein sequence ID" value="EGX58435.1"/>
    <property type="molecule type" value="Genomic_DNA"/>
</dbReference>
<reference evidence="3 4" key="1">
    <citation type="submission" date="2011-08" db="EMBL/GenBank/DDBJ databases">
        <authorList>
            <person name="Lin Y."/>
            <person name="Hao X."/>
            <person name="Johnstone L."/>
            <person name="Miller S.J."/>
            <person name="Wei G."/>
            <person name="Rensing C."/>
        </authorList>
    </citation>
    <scope>NUCLEOTIDE SEQUENCE [LARGE SCALE GENOMIC DNA]</scope>
    <source>
        <strain evidence="3 4">K42</strain>
    </source>
</reference>
<protein>
    <submittedName>
        <fullName evidence="3">Oxidoreductase</fullName>
    </submittedName>
</protein>
<sequence length="161" mass="17325">MNRFLDRLDPDMCVVTATSGGERAGCLVGFASQCSIRPTRFVVWLSKVNRTHEVAAAAEFLAVHLLTRDEHRLAALFGGETGHLADKFARAAWTSEYGGATVLRDACAWFVGRIERRVDGGDHTGHVLAPVQSGAHGATPHGTPLLRMADARTIDPGHPVD</sequence>
<comment type="caution">
    <text evidence="3">The sequence shown here is derived from an EMBL/GenBank/DDBJ whole genome shotgun (WGS) entry which is preliminary data.</text>
</comment>
<dbReference type="GO" id="GO:0042602">
    <property type="term" value="F:riboflavin reductase (NADPH) activity"/>
    <property type="evidence" value="ECO:0007669"/>
    <property type="project" value="TreeGrafter"/>
</dbReference>
<accession>G2GDG8</accession>
<dbReference type="PANTHER" id="PTHR30466">
    <property type="entry name" value="FLAVIN REDUCTASE"/>
    <property type="match status" value="1"/>
</dbReference>
<dbReference type="Pfam" id="PF01613">
    <property type="entry name" value="Flavin_Reduct"/>
    <property type="match status" value="1"/>
</dbReference>
<keyword evidence="4" id="KW-1185">Reference proteome</keyword>
<organism evidence="3 4">
    <name type="scientific">Streptomyces zinciresistens K42</name>
    <dbReference type="NCBI Taxonomy" id="700597"/>
    <lineage>
        <taxon>Bacteria</taxon>
        <taxon>Bacillati</taxon>
        <taxon>Actinomycetota</taxon>
        <taxon>Actinomycetes</taxon>
        <taxon>Kitasatosporales</taxon>
        <taxon>Streptomycetaceae</taxon>
        <taxon>Streptomyces</taxon>
    </lineage>
</organism>
<evidence type="ECO:0000256" key="1">
    <source>
        <dbReference type="ARBA" id="ARBA00023002"/>
    </source>
</evidence>
<feature type="domain" description="Flavin reductase like" evidence="2">
    <location>
        <begin position="12"/>
        <end position="154"/>
    </location>
</feature>
<evidence type="ECO:0000313" key="4">
    <source>
        <dbReference type="Proteomes" id="UP000004217"/>
    </source>
</evidence>
<dbReference type="SMART" id="SM00903">
    <property type="entry name" value="Flavin_Reduct"/>
    <property type="match status" value="1"/>
</dbReference>
<dbReference type="PANTHER" id="PTHR30466:SF15">
    <property type="entry name" value="POSSIBLE OXIDOREDUCTASE"/>
    <property type="match status" value="1"/>
</dbReference>
<dbReference type="SUPFAM" id="SSF50475">
    <property type="entry name" value="FMN-binding split barrel"/>
    <property type="match status" value="1"/>
</dbReference>
<dbReference type="InterPro" id="IPR002563">
    <property type="entry name" value="Flavin_Rdtase-like_dom"/>
</dbReference>
<name>G2GDG8_9ACTN</name>
<evidence type="ECO:0000259" key="2">
    <source>
        <dbReference type="SMART" id="SM00903"/>
    </source>
</evidence>
<dbReference type="PATRIC" id="fig|700597.3.peg.3476"/>
<proteinExistence type="predicted"/>
<dbReference type="InterPro" id="IPR012349">
    <property type="entry name" value="Split_barrel_FMN-bd"/>
</dbReference>